<proteinExistence type="predicted"/>
<dbReference type="STRING" id="1203610.HMPREF1536_02747"/>
<dbReference type="EMBL" id="AQHW01000015">
    <property type="protein sequence ID" value="KKB55284.1"/>
    <property type="molecule type" value="Genomic_DNA"/>
</dbReference>
<comment type="caution">
    <text evidence="1">The sequence shown here is derived from an EMBL/GenBank/DDBJ whole genome shotgun (WGS) entry which is preliminary data.</text>
</comment>
<reference evidence="1 2" key="1">
    <citation type="submission" date="2013-04" db="EMBL/GenBank/DDBJ databases">
        <title>The Genome Sequence of Parabacteroides gordonii DSM 23371.</title>
        <authorList>
            <consortium name="The Broad Institute Genomics Platform"/>
            <person name="Earl A."/>
            <person name="Ward D."/>
            <person name="Feldgarden M."/>
            <person name="Gevers D."/>
            <person name="Martens E."/>
            <person name="Sakamoto M."/>
            <person name="Benno Y."/>
            <person name="Suzuki N."/>
            <person name="Matsunaga N."/>
            <person name="Koshihara K."/>
            <person name="Seki M."/>
            <person name="Komiya H."/>
            <person name="Walker B."/>
            <person name="Young S."/>
            <person name="Zeng Q."/>
            <person name="Gargeya S."/>
            <person name="Fitzgerald M."/>
            <person name="Haas B."/>
            <person name="Abouelleil A."/>
            <person name="Allen A.W."/>
            <person name="Alvarado L."/>
            <person name="Arachchi H.M."/>
            <person name="Berlin A.M."/>
            <person name="Chapman S.B."/>
            <person name="Gainer-Dewar J."/>
            <person name="Goldberg J."/>
            <person name="Griggs A."/>
            <person name="Gujja S."/>
            <person name="Hansen M."/>
            <person name="Howarth C."/>
            <person name="Imamovic A."/>
            <person name="Ireland A."/>
            <person name="Larimer J."/>
            <person name="McCowan C."/>
            <person name="Murphy C."/>
            <person name="Pearson M."/>
            <person name="Poon T.W."/>
            <person name="Priest M."/>
            <person name="Roberts A."/>
            <person name="Saif S."/>
            <person name="Shea T."/>
            <person name="Sisk P."/>
            <person name="Sykes S."/>
            <person name="Wortman J."/>
            <person name="Nusbaum C."/>
            <person name="Birren B."/>
        </authorList>
    </citation>
    <scope>NUCLEOTIDE SEQUENCE [LARGE SCALE GENOMIC DNA]</scope>
    <source>
        <strain evidence="1 2">MS-1</strain>
    </source>
</reference>
<dbReference type="Proteomes" id="UP000033035">
    <property type="component" value="Unassembled WGS sequence"/>
</dbReference>
<name>A0A0F5JBZ3_9BACT</name>
<evidence type="ECO:0000313" key="1">
    <source>
        <dbReference type="EMBL" id="KKB55284.1"/>
    </source>
</evidence>
<keyword evidence="2" id="KW-1185">Reference proteome</keyword>
<sequence length="60" mass="6806">MATKLPRIKEKAKTEALVLDHKEERYPVQQVATKGEITKKEVKEAVREINPDEDSLGCRG</sequence>
<dbReference type="RefSeq" id="WP_044193338.1">
    <property type="nucleotide sequence ID" value="NZ_KE386764.1"/>
</dbReference>
<evidence type="ECO:0000313" key="2">
    <source>
        <dbReference type="Proteomes" id="UP000033035"/>
    </source>
</evidence>
<dbReference type="AlphaFoldDB" id="A0A0F5JBZ3"/>
<organism evidence="1 2">
    <name type="scientific">Parabacteroides gordonii MS-1 = DSM 23371</name>
    <dbReference type="NCBI Taxonomy" id="1203610"/>
    <lineage>
        <taxon>Bacteria</taxon>
        <taxon>Pseudomonadati</taxon>
        <taxon>Bacteroidota</taxon>
        <taxon>Bacteroidia</taxon>
        <taxon>Bacteroidales</taxon>
        <taxon>Tannerellaceae</taxon>
        <taxon>Parabacteroides</taxon>
    </lineage>
</organism>
<accession>A0A0F5JBZ3</accession>
<dbReference type="PATRIC" id="fig|1203610.3.peg.2814"/>
<gene>
    <name evidence="1" type="ORF">HMPREF1536_02747</name>
</gene>
<protein>
    <submittedName>
        <fullName evidence="1">Uncharacterized protein</fullName>
    </submittedName>
</protein>
<dbReference type="HOGENOM" id="CLU_206953_0_0_10"/>